<keyword evidence="1" id="KW-0812">Transmembrane</keyword>
<sequence>MGVVGGLQYIVYLVFLLVIFGLAVWALVDAAVRPAGAFVSAGKRTKNFWLAILVAATVLSFLTCPPLYLLPIFLALLSAVAAIVYLVDVRPAVAPYTRRRGPRGPSGPSRGGW</sequence>
<comment type="caution">
    <text evidence="2">The sequence shown here is derived from an EMBL/GenBank/DDBJ whole genome shotgun (WGS) entry which is preliminary data.</text>
</comment>
<evidence type="ECO:0000313" key="3">
    <source>
        <dbReference type="Proteomes" id="UP000722125"/>
    </source>
</evidence>
<keyword evidence="1" id="KW-0472">Membrane</keyword>
<dbReference type="InterPro" id="IPR019662">
    <property type="entry name" value="DUF2516"/>
</dbReference>
<dbReference type="RefSeq" id="WP_214348344.1">
    <property type="nucleotide sequence ID" value="NZ_JAHBOH010000001.1"/>
</dbReference>
<gene>
    <name evidence="2" type="ORF">KIN34_06590</name>
</gene>
<organism evidence="2 3">
    <name type="scientific">Cellulomonas fulva</name>
    <dbReference type="NCBI Taxonomy" id="2835530"/>
    <lineage>
        <taxon>Bacteria</taxon>
        <taxon>Bacillati</taxon>
        <taxon>Actinomycetota</taxon>
        <taxon>Actinomycetes</taxon>
        <taxon>Micrococcales</taxon>
        <taxon>Cellulomonadaceae</taxon>
        <taxon>Cellulomonas</taxon>
    </lineage>
</organism>
<keyword evidence="1" id="KW-1133">Transmembrane helix</keyword>
<name>A0ABS5TXX4_9CELL</name>
<dbReference type="Pfam" id="PF10724">
    <property type="entry name" value="DUF2516"/>
    <property type="match status" value="1"/>
</dbReference>
<dbReference type="Proteomes" id="UP000722125">
    <property type="component" value="Unassembled WGS sequence"/>
</dbReference>
<protein>
    <submittedName>
        <fullName evidence="2">DUF2516 family protein</fullName>
    </submittedName>
</protein>
<reference evidence="2 3" key="1">
    <citation type="submission" date="2021-05" db="EMBL/GenBank/DDBJ databases">
        <title>Description of Cellulomonas sp. DKR-3 sp. nov.</title>
        <authorList>
            <person name="Dahal R.H."/>
            <person name="Chaudhary D.K."/>
        </authorList>
    </citation>
    <scope>NUCLEOTIDE SEQUENCE [LARGE SCALE GENOMIC DNA]</scope>
    <source>
        <strain evidence="2 3">DKR-3</strain>
    </source>
</reference>
<feature type="transmembrane region" description="Helical" evidence="1">
    <location>
        <begin position="48"/>
        <end position="68"/>
    </location>
</feature>
<evidence type="ECO:0000313" key="2">
    <source>
        <dbReference type="EMBL" id="MBT0993951.1"/>
    </source>
</evidence>
<evidence type="ECO:0000256" key="1">
    <source>
        <dbReference type="SAM" id="Phobius"/>
    </source>
</evidence>
<dbReference type="EMBL" id="JAHBOH010000001">
    <property type="protein sequence ID" value="MBT0993951.1"/>
    <property type="molecule type" value="Genomic_DNA"/>
</dbReference>
<accession>A0ABS5TXX4</accession>
<feature type="transmembrane region" description="Helical" evidence="1">
    <location>
        <begin position="6"/>
        <end position="28"/>
    </location>
</feature>
<keyword evidence="3" id="KW-1185">Reference proteome</keyword>
<feature type="transmembrane region" description="Helical" evidence="1">
    <location>
        <begin position="74"/>
        <end position="93"/>
    </location>
</feature>
<proteinExistence type="predicted"/>